<dbReference type="AlphaFoldDB" id="A0AAN8KRY5"/>
<name>A0AAN8KRY5_9TELE</name>
<dbReference type="Proteomes" id="UP001356427">
    <property type="component" value="Unassembled WGS sequence"/>
</dbReference>
<sequence length="55" mass="5479">LSGPGPSKVSISIPSILLDSISGPSKVSISIPSILLDSISISGPSKSPSPSLQYS</sequence>
<proteinExistence type="predicted"/>
<gene>
    <name evidence="1" type="ORF">J4Q44_G00373650</name>
</gene>
<reference evidence="1 2" key="1">
    <citation type="submission" date="2021-04" db="EMBL/GenBank/DDBJ databases">
        <authorList>
            <person name="De Guttry C."/>
            <person name="Zahm M."/>
            <person name="Klopp C."/>
            <person name="Cabau C."/>
            <person name="Louis A."/>
            <person name="Berthelot C."/>
            <person name="Parey E."/>
            <person name="Roest Crollius H."/>
            <person name="Montfort J."/>
            <person name="Robinson-Rechavi M."/>
            <person name="Bucao C."/>
            <person name="Bouchez O."/>
            <person name="Gislard M."/>
            <person name="Lluch J."/>
            <person name="Milhes M."/>
            <person name="Lampietro C."/>
            <person name="Lopez Roques C."/>
            <person name="Donnadieu C."/>
            <person name="Braasch I."/>
            <person name="Desvignes T."/>
            <person name="Postlethwait J."/>
            <person name="Bobe J."/>
            <person name="Wedekind C."/>
            <person name="Guiguen Y."/>
        </authorList>
    </citation>
    <scope>NUCLEOTIDE SEQUENCE [LARGE SCALE GENOMIC DNA]</scope>
    <source>
        <strain evidence="1">Cs_M1</strain>
        <tissue evidence="1">Blood</tissue>
    </source>
</reference>
<comment type="caution">
    <text evidence="1">The sequence shown here is derived from an EMBL/GenBank/DDBJ whole genome shotgun (WGS) entry which is preliminary data.</text>
</comment>
<accession>A0AAN8KRY5</accession>
<feature type="non-terminal residue" evidence="1">
    <location>
        <position position="1"/>
    </location>
</feature>
<evidence type="ECO:0000313" key="2">
    <source>
        <dbReference type="Proteomes" id="UP001356427"/>
    </source>
</evidence>
<evidence type="ECO:0000313" key="1">
    <source>
        <dbReference type="EMBL" id="KAK6291581.1"/>
    </source>
</evidence>
<dbReference type="EMBL" id="JAGTTL010000039">
    <property type="protein sequence ID" value="KAK6291581.1"/>
    <property type="molecule type" value="Genomic_DNA"/>
</dbReference>
<protein>
    <submittedName>
        <fullName evidence="1">Uncharacterized protein</fullName>
    </submittedName>
</protein>
<keyword evidence="2" id="KW-1185">Reference proteome</keyword>
<organism evidence="1 2">
    <name type="scientific">Coregonus suidteri</name>
    <dbReference type="NCBI Taxonomy" id="861788"/>
    <lineage>
        <taxon>Eukaryota</taxon>
        <taxon>Metazoa</taxon>
        <taxon>Chordata</taxon>
        <taxon>Craniata</taxon>
        <taxon>Vertebrata</taxon>
        <taxon>Euteleostomi</taxon>
        <taxon>Actinopterygii</taxon>
        <taxon>Neopterygii</taxon>
        <taxon>Teleostei</taxon>
        <taxon>Protacanthopterygii</taxon>
        <taxon>Salmoniformes</taxon>
        <taxon>Salmonidae</taxon>
        <taxon>Coregoninae</taxon>
        <taxon>Coregonus</taxon>
    </lineage>
</organism>